<name>A0A367WSN4_9PROT</name>
<dbReference type="EMBL" id="JPWH01000020">
    <property type="protein sequence ID" value="RCK44453.1"/>
    <property type="molecule type" value="Genomic_DNA"/>
</dbReference>
<sequence>MQIKRLSGIYAKFFPAKTCAKINIKFAKTANFRAILHMADCAHRKVKHMEGKMSTLPITHLDRIVMNTTPVLHGALVQKLRQVLVNRMMRARMNRSQRQIIEQLSVSQLHDVGLERVFDGQNWKLQMIDAGNNTARVTTFGETTQGRR</sequence>
<proteinExistence type="predicted"/>
<gene>
    <name evidence="1" type="ORF">TH25_19535</name>
</gene>
<protein>
    <submittedName>
        <fullName evidence="1">Uncharacterized protein</fullName>
    </submittedName>
</protein>
<accession>A0A367WSN4</accession>
<dbReference type="Proteomes" id="UP000252517">
    <property type="component" value="Unassembled WGS sequence"/>
</dbReference>
<reference evidence="1 2" key="1">
    <citation type="submission" date="2014-07" db="EMBL/GenBank/DDBJ databases">
        <title>Draft genome sequence of Thalassospira profundimaris S25-3-2.</title>
        <authorList>
            <person name="Lai Q."/>
            <person name="Shao Z."/>
        </authorList>
    </citation>
    <scope>NUCLEOTIDE SEQUENCE [LARGE SCALE GENOMIC DNA]</scope>
    <source>
        <strain evidence="1 2">S25-3-2</strain>
    </source>
</reference>
<evidence type="ECO:0000313" key="1">
    <source>
        <dbReference type="EMBL" id="RCK44453.1"/>
    </source>
</evidence>
<comment type="caution">
    <text evidence="1">The sequence shown here is derived from an EMBL/GenBank/DDBJ whole genome shotgun (WGS) entry which is preliminary data.</text>
</comment>
<evidence type="ECO:0000313" key="2">
    <source>
        <dbReference type="Proteomes" id="UP000252517"/>
    </source>
</evidence>
<dbReference type="AlphaFoldDB" id="A0A367WSN4"/>
<organism evidence="1 2">
    <name type="scientific">Thalassospira profundimaris</name>
    <dbReference type="NCBI Taxonomy" id="502049"/>
    <lineage>
        <taxon>Bacteria</taxon>
        <taxon>Pseudomonadati</taxon>
        <taxon>Pseudomonadota</taxon>
        <taxon>Alphaproteobacteria</taxon>
        <taxon>Rhodospirillales</taxon>
        <taxon>Thalassospiraceae</taxon>
        <taxon>Thalassospira</taxon>
    </lineage>
</organism>